<organism evidence="2 3">
    <name type="scientific">Austropuccinia psidii MF-1</name>
    <dbReference type="NCBI Taxonomy" id="1389203"/>
    <lineage>
        <taxon>Eukaryota</taxon>
        <taxon>Fungi</taxon>
        <taxon>Dikarya</taxon>
        <taxon>Basidiomycota</taxon>
        <taxon>Pucciniomycotina</taxon>
        <taxon>Pucciniomycetes</taxon>
        <taxon>Pucciniales</taxon>
        <taxon>Sphaerophragmiaceae</taxon>
        <taxon>Austropuccinia</taxon>
    </lineage>
</organism>
<evidence type="ECO:0000313" key="3">
    <source>
        <dbReference type="Proteomes" id="UP000765509"/>
    </source>
</evidence>
<dbReference type="Proteomes" id="UP000765509">
    <property type="component" value="Unassembled WGS sequence"/>
</dbReference>
<name>A0A9Q3CCG8_9BASI</name>
<accession>A0A9Q3CCG8</accession>
<feature type="region of interest" description="Disordered" evidence="1">
    <location>
        <begin position="70"/>
        <end position="94"/>
    </location>
</feature>
<reference evidence="2" key="1">
    <citation type="submission" date="2021-03" db="EMBL/GenBank/DDBJ databases">
        <title>Draft genome sequence of rust myrtle Austropuccinia psidii MF-1, a brazilian biotype.</title>
        <authorList>
            <person name="Quecine M.C."/>
            <person name="Pachon D.M.R."/>
            <person name="Bonatelli M.L."/>
            <person name="Correr F.H."/>
            <person name="Franceschini L.M."/>
            <person name="Leite T.F."/>
            <person name="Margarido G.R.A."/>
            <person name="Almeida C.A."/>
            <person name="Ferrarezi J.A."/>
            <person name="Labate C.A."/>
        </authorList>
    </citation>
    <scope>NUCLEOTIDE SEQUENCE</scope>
    <source>
        <strain evidence="2">MF-1</strain>
    </source>
</reference>
<dbReference type="EMBL" id="AVOT02005868">
    <property type="protein sequence ID" value="MBW0480182.1"/>
    <property type="molecule type" value="Genomic_DNA"/>
</dbReference>
<dbReference type="AlphaFoldDB" id="A0A9Q3CCG8"/>
<proteinExistence type="predicted"/>
<comment type="caution">
    <text evidence="2">The sequence shown here is derived from an EMBL/GenBank/DDBJ whole genome shotgun (WGS) entry which is preliminary data.</text>
</comment>
<sequence length="94" mass="10083">MSHKLTNHSIRNVQLCHHHVGRGIGPYTPAPAPAEAHTPAPSLAHAHAPHPWYCAAGSTSVICKMTIPQRRSPSMDDLVRSNPPSTSRLAEGPL</sequence>
<evidence type="ECO:0000313" key="2">
    <source>
        <dbReference type="EMBL" id="MBW0480182.1"/>
    </source>
</evidence>
<evidence type="ECO:0000256" key="1">
    <source>
        <dbReference type="SAM" id="MobiDB-lite"/>
    </source>
</evidence>
<protein>
    <submittedName>
        <fullName evidence="2">Uncharacterized protein</fullName>
    </submittedName>
</protein>
<gene>
    <name evidence="2" type="ORF">O181_019897</name>
</gene>
<keyword evidence="3" id="KW-1185">Reference proteome</keyword>